<evidence type="ECO:0000313" key="1">
    <source>
        <dbReference type="EMBL" id="OGG65927.1"/>
    </source>
</evidence>
<sequence length="69" mass="7548">MNIRRKSLIVAMLALFVSLNLYLFAHTLLKSVIASKFAVADSCDEKSAPSSPKENPNRMLFVGCGGFLD</sequence>
<reference evidence="1 2" key="1">
    <citation type="journal article" date="2016" name="Nat. Commun.">
        <title>Thousands of microbial genomes shed light on interconnected biogeochemical processes in an aquifer system.</title>
        <authorList>
            <person name="Anantharaman K."/>
            <person name="Brown C.T."/>
            <person name="Hug L.A."/>
            <person name="Sharon I."/>
            <person name="Castelle C.J."/>
            <person name="Probst A.J."/>
            <person name="Thomas B.C."/>
            <person name="Singh A."/>
            <person name="Wilkins M.J."/>
            <person name="Karaoz U."/>
            <person name="Brodie E.L."/>
            <person name="Williams K.H."/>
            <person name="Hubbard S.S."/>
            <person name="Banfield J.F."/>
        </authorList>
    </citation>
    <scope>NUCLEOTIDE SEQUENCE [LARGE SCALE GENOMIC DNA]</scope>
</reference>
<accession>A0A1F6DX55</accession>
<dbReference type="Proteomes" id="UP000177652">
    <property type="component" value="Unassembled WGS sequence"/>
</dbReference>
<dbReference type="STRING" id="1798497.A3D71_04130"/>
<dbReference type="EMBL" id="MFLK01000026">
    <property type="protein sequence ID" value="OGG65927.1"/>
    <property type="molecule type" value="Genomic_DNA"/>
</dbReference>
<comment type="caution">
    <text evidence="1">The sequence shown here is derived from an EMBL/GenBank/DDBJ whole genome shotgun (WGS) entry which is preliminary data.</text>
</comment>
<protein>
    <submittedName>
        <fullName evidence="1">Uncharacterized protein</fullName>
    </submittedName>
</protein>
<evidence type="ECO:0000313" key="2">
    <source>
        <dbReference type="Proteomes" id="UP000177652"/>
    </source>
</evidence>
<proteinExistence type="predicted"/>
<gene>
    <name evidence="1" type="ORF">A3D71_04130</name>
</gene>
<organism evidence="1 2">
    <name type="scientific">Candidatus Kaiserbacteria bacterium RIFCSPHIGHO2_02_FULL_55_20</name>
    <dbReference type="NCBI Taxonomy" id="1798497"/>
    <lineage>
        <taxon>Bacteria</taxon>
        <taxon>Candidatus Kaiseribacteriota</taxon>
    </lineage>
</organism>
<dbReference type="AlphaFoldDB" id="A0A1F6DX55"/>
<name>A0A1F6DX55_9BACT</name>